<keyword evidence="4" id="KW-0238">DNA-binding</keyword>
<proteinExistence type="predicted"/>
<gene>
    <name evidence="4" type="ORF">AAD027_08540</name>
</gene>
<accession>A0ABU9IZK2</accession>
<evidence type="ECO:0000313" key="4">
    <source>
        <dbReference type="EMBL" id="MEL1264415.1"/>
    </source>
</evidence>
<evidence type="ECO:0000259" key="3">
    <source>
        <dbReference type="Pfam" id="PF11740"/>
    </source>
</evidence>
<dbReference type="RefSeq" id="WP_341725598.1">
    <property type="nucleotide sequence ID" value="NZ_JBBWWT010000003.1"/>
</dbReference>
<feature type="coiled-coil region" evidence="1">
    <location>
        <begin position="92"/>
        <end position="168"/>
    </location>
</feature>
<dbReference type="Pfam" id="PF11740">
    <property type="entry name" value="KfrA_N"/>
    <property type="match status" value="1"/>
</dbReference>
<feature type="compositionally biased region" description="Basic residues" evidence="2">
    <location>
        <begin position="288"/>
        <end position="301"/>
    </location>
</feature>
<feature type="region of interest" description="Disordered" evidence="2">
    <location>
        <begin position="284"/>
        <end position="330"/>
    </location>
</feature>
<keyword evidence="1" id="KW-0175">Coiled coil</keyword>
<name>A0ABU9IZK2_9GAMM</name>
<sequence>MARGITESEVHTAADEIVATGDRPTVERIRAHLGTGSPNTVTRWLETWWRGLGARLEAQQRPVAVPGAPEAVITLAGEWWGLALEHARASALETLAAQRAALQAEREALLQERARFAAEAAVLRDQVSAAAHAERLATTQATELHRLVSQLEGQVKEMARQRDAALLRATEADSARQAADVRIQTLQDAASTEREALTQHIRVVEDRAHAEIDHARQDAKELRARLVAAAQEHAGAQKSLLQTAEQAKTAAAEAHRDAGIERARADALEKQLAKLQELPAALEAAIRQHSKAPPKTRKTATRKPSENPGVALKTQSKPEERIRVRPPFRG</sequence>
<comment type="caution">
    <text evidence="4">The sequence shown here is derived from an EMBL/GenBank/DDBJ whole genome shotgun (WGS) entry which is preliminary data.</text>
</comment>
<evidence type="ECO:0000256" key="1">
    <source>
        <dbReference type="SAM" id="Coils"/>
    </source>
</evidence>
<evidence type="ECO:0000256" key="2">
    <source>
        <dbReference type="SAM" id="MobiDB-lite"/>
    </source>
</evidence>
<dbReference type="Proteomes" id="UP001459204">
    <property type="component" value="Unassembled WGS sequence"/>
</dbReference>
<dbReference type="InterPro" id="IPR021104">
    <property type="entry name" value="KfrA_DNA-bd_N"/>
</dbReference>
<protein>
    <submittedName>
        <fullName evidence="4">DNA-binding protein</fullName>
    </submittedName>
</protein>
<keyword evidence="5" id="KW-1185">Reference proteome</keyword>
<dbReference type="GO" id="GO:0003677">
    <property type="term" value="F:DNA binding"/>
    <property type="evidence" value="ECO:0007669"/>
    <property type="project" value="UniProtKB-KW"/>
</dbReference>
<evidence type="ECO:0000313" key="5">
    <source>
        <dbReference type="Proteomes" id="UP001459204"/>
    </source>
</evidence>
<organism evidence="4 5">
    <name type="scientific">Pseudoxanthomonas putridarboris</name>
    <dbReference type="NCBI Taxonomy" id="752605"/>
    <lineage>
        <taxon>Bacteria</taxon>
        <taxon>Pseudomonadati</taxon>
        <taxon>Pseudomonadota</taxon>
        <taxon>Gammaproteobacteria</taxon>
        <taxon>Lysobacterales</taxon>
        <taxon>Lysobacteraceae</taxon>
        <taxon>Pseudoxanthomonas</taxon>
    </lineage>
</organism>
<reference evidence="4 5" key="1">
    <citation type="submission" date="2024-04" db="EMBL/GenBank/DDBJ databases">
        <title>Draft genome sequence of Pseudoxanthomonas putridarboris WD12.</title>
        <authorList>
            <person name="Oh J."/>
        </authorList>
    </citation>
    <scope>NUCLEOTIDE SEQUENCE [LARGE SCALE GENOMIC DNA]</scope>
    <source>
        <strain evidence="4 5">WD12</strain>
    </source>
</reference>
<feature type="domain" description="KfrA N-terminal DNA-binding" evidence="3">
    <location>
        <begin position="6"/>
        <end position="126"/>
    </location>
</feature>
<dbReference type="EMBL" id="JBBWWT010000003">
    <property type="protein sequence ID" value="MEL1264415.1"/>
    <property type="molecule type" value="Genomic_DNA"/>
</dbReference>